<protein>
    <submittedName>
        <fullName evidence="1">Exported protein</fullName>
    </submittedName>
</protein>
<dbReference type="Proteomes" id="UP000008963">
    <property type="component" value="Chromosome"/>
</dbReference>
<keyword evidence="2" id="KW-1185">Reference proteome</keyword>
<sequence>MSPFLKGEHYMKRLIILTAALSTLSTQASFFDFLKSHPGANRLINNASNIQFGSDNTVGIVKENTKGQCIAAIHEAIQQQKDSPNSLGVISAASLTSKAYASSLEGSYTQNFKGDGFFAKNLRRGLSNRTMIKVNSFSDKVIPHEISGCSKHSEIQSVRKIEFKGKVCRSITHQLASEKYRVLFCEKDQTAYTDFLELDSKIIKEYEEVK</sequence>
<reference evidence="2" key="1">
    <citation type="journal article" date="2013" name="ISME J.">
        <title>A small predatory core genome in the divergent marine Bacteriovorax marinus SJ and the terrestrial Bdellovibrio bacteriovorus.</title>
        <authorList>
            <person name="Crossman L.C."/>
            <person name="Chen H."/>
            <person name="Cerdeno-Tarraga A.M."/>
            <person name="Brooks K."/>
            <person name="Quail M.A."/>
            <person name="Pineiro S.A."/>
            <person name="Hobley L."/>
            <person name="Sockett R.E."/>
            <person name="Bentley S.D."/>
            <person name="Parkhill J."/>
            <person name="Williams H.N."/>
            <person name="Stine O.C."/>
        </authorList>
    </citation>
    <scope>NUCLEOTIDE SEQUENCE [LARGE SCALE GENOMIC DNA]</scope>
    <source>
        <strain evidence="2">ATCC BAA-682 / DSM 15412 / SJ</strain>
    </source>
</reference>
<dbReference type="STRING" id="862908.BMS_0522"/>
<evidence type="ECO:0000313" key="1">
    <source>
        <dbReference type="EMBL" id="CBW25434.1"/>
    </source>
</evidence>
<dbReference type="PATRIC" id="fig|862908.3.peg.500"/>
<accession>E1X4K4</accession>
<evidence type="ECO:0000313" key="2">
    <source>
        <dbReference type="Proteomes" id="UP000008963"/>
    </source>
</evidence>
<dbReference type="EMBL" id="FQ312005">
    <property type="protein sequence ID" value="CBW25434.1"/>
    <property type="molecule type" value="Genomic_DNA"/>
</dbReference>
<dbReference type="AlphaFoldDB" id="E1X4K4"/>
<dbReference type="KEGG" id="bmx:BMS_0522"/>
<dbReference type="HOGENOM" id="CLU_1308686_0_0_7"/>
<organism evidence="1 2">
    <name type="scientific">Halobacteriovorax marinus (strain ATCC BAA-682 / DSM 15412 / SJ)</name>
    <name type="common">Bacteriovorax marinus</name>
    <dbReference type="NCBI Taxonomy" id="862908"/>
    <lineage>
        <taxon>Bacteria</taxon>
        <taxon>Pseudomonadati</taxon>
        <taxon>Bdellovibrionota</taxon>
        <taxon>Bacteriovoracia</taxon>
        <taxon>Bacteriovoracales</taxon>
        <taxon>Halobacteriovoraceae</taxon>
        <taxon>Halobacteriovorax</taxon>
    </lineage>
</organism>
<name>E1X4K4_HALMS</name>
<proteinExistence type="predicted"/>
<gene>
    <name evidence="1" type="ordered locus">BMS_0522</name>
</gene>